<keyword evidence="3" id="KW-0285">Flavoprotein</keyword>
<dbReference type="Pfam" id="PF02771">
    <property type="entry name" value="Acyl-CoA_dh_N"/>
    <property type="match status" value="1"/>
</dbReference>
<accession>A0A010RLJ1</accession>
<dbReference type="GO" id="GO:0050660">
    <property type="term" value="F:flavin adenine dinucleotide binding"/>
    <property type="evidence" value="ECO:0007669"/>
    <property type="project" value="InterPro"/>
</dbReference>
<dbReference type="InterPro" id="IPR009075">
    <property type="entry name" value="AcylCo_DH/oxidase_C"/>
</dbReference>
<evidence type="ECO:0000313" key="8">
    <source>
        <dbReference type="EMBL" id="EXF93426.1"/>
    </source>
</evidence>
<feature type="domain" description="Acyl-CoA dehydrogenase/oxidase N-terminal" evidence="7">
    <location>
        <begin position="6"/>
        <end position="104"/>
    </location>
</feature>
<dbReference type="HOGENOM" id="CLU_018204_5_3_6"/>
<dbReference type="PANTHER" id="PTHR43884">
    <property type="entry name" value="ACYL-COA DEHYDROGENASE"/>
    <property type="match status" value="1"/>
</dbReference>
<evidence type="ECO:0000313" key="9">
    <source>
        <dbReference type="Proteomes" id="UP000022611"/>
    </source>
</evidence>
<comment type="similarity">
    <text evidence="2">Belongs to the acyl-CoA dehydrogenase family.</text>
</comment>
<gene>
    <name evidence="8" type="ORF">HK44_007000</name>
</gene>
<dbReference type="InterPro" id="IPR046373">
    <property type="entry name" value="Acyl-CoA_Oxase/DH_mid-dom_sf"/>
</dbReference>
<dbReference type="Pfam" id="PF00441">
    <property type="entry name" value="Acyl-CoA_dh_1"/>
    <property type="match status" value="1"/>
</dbReference>
<dbReference type="Proteomes" id="UP000022611">
    <property type="component" value="Unassembled WGS sequence"/>
</dbReference>
<dbReference type="OrthoDB" id="4319499at2"/>
<evidence type="ECO:0000259" key="7">
    <source>
        <dbReference type="Pfam" id="PF02771"/>
    </source>
</evidence>
<reference evidence="8 9" key="1">
    <citation type="journal article" date="2011" name="J. Bacteriol.">
        <title>Draft genome sequence of the polycyclic aromatic hydrocarbon-degrading, genetically engineered bioluminescent bioreporter Pseudomonas fluorescens HK44.</title>
        <authorList>
            <person name="Chauhan A."/>
            <person name="Layton A.C."/>
            <person name="Williams D.E."/>
            <person name="Smartt A.E."/>
            <person name="Ripp S."/>
            <person name="Karpinets T.V."/>
            <person name="Brown S.D."/>
            <person name="Sayler G.S."/>
        </authorList>
    </citation>
    <scope>NUCLEOTIDE SEQUENCE [LARGE SCALE GENOMIC DNA]</scope>
    <source>
        <strain evidence="8 9">HK44</strain>
    </source>
</reference>
<evidence type="ECO:0000256" key="5">
    <source>
        <dbReference type="ARBA" id="ARBA00023002"/>
    </source>
</evidence>
<protein>
    <submittedName>
        <fullName evidence="8">Acyl-CoA dehydrogenase</fullName>
    </submittedName>
</protein>
<evidence type="ECO:0000256" key="1">
    <source>
        <dbReference type="ARBA" id="ARBA00001974"/>
    </source>
</evidence>
<keyword evidence="5" id="KW-0560">Oxidoreductase</keyword>
<evidence type="ECO:0000259" key="6">
    <source>
        <dbReference type="Pfam" id="PF00441"/>
    </source>
</evidence>
<dbReference type="PATRIC" id="fig|1042209.11.peg.3779"/>
<dbReference type="SUPFAM" id="SSF56645">
    <property type="entry name" value="Acyl-CoA dehydrogenase NM domain-like"/>
    <property type="match status" value="1"/>
</dbReference>
<name>A0A010RLJ1_PSEFL</name>
<keyword evidence="4" id="KW-0274">FAD</keyword>
<organism evidence="8 9">
    <name type="scientific">Pseudomonas fluorescens HK44</name>
    <dbReference type="NCBI Taxonomy" id="1042209"/>
    <lineage>
        <taxon>Bacteria</taxon>
        <taxon>Pseudomonadati</taxon>
        <taxon>Pseudomonadota</taxon>
        <taxon>Gammaproteobacteria</taxon>
        <taxon>Pseudomonadales</taxon>
        <taxon>Pseudomonadaceae</taxon>
        <taxon>Pseudomonas</taxon>
    </lineage>
</organism>
<dbReference type="PANTHER" id="PTHR43884:SF20">
    <property type="entry name" value="ACYL-COA DEHYDROGENASE FADE28"/>
    <property type="match status" value="1"/>
</dbReference>
<evidence type="ECO:0000256" key="3">
    <source>
        <dbReference type="ARBA" id="ARBA00022630"/>
    </source>
</evidence>
<evidence type="ECO:0000256" key="4">
    <source>
        <dbReference type="ARBA" id="ARBA00022827"/>
    </source>
</evidence>
<dbReference type="InterPro" id="IPR037069">
    <property type="entry name" value="AcylCoA_DH/ox_N_sf"/>
</dbReference>
<dbReference type="Gene3D" id="1.20.140.10">
    <property type="entry name" value="Butyryl-CoA Dehydrogenase, subunit A, domain 3"/>
    <property type="match status" value="1"/>
</dbReference>
<dbReference type="InterPro" id="IPR036250">
    <property type="entry name" value="AcylCo_DH-like_C"/>
</dbReference>
<dbReference type="SUPFAM" id="SSF47203">
    <property type="entry name" value="Acyl-CoA dehydrogenase C-terminal domain-like"/>
    <property type="match status" value="1"/>
</dbReference>
<proteinExistence type="inferred from homology"/>
<comment type="cofactor">
    <cofactor evidence="1">
        <name>FAD</name>
        <dbReference type="ChEBI" id="CHEBI:57692"/>
    </cofactor>
</comment>
<dbReference type="Gene3D" id="1.10.540.10">
    <property type="entry name" value="Acyl-CoA dehydrogenase/oxidase, N-terminal domain"/>
    <property type="match status" value="1"/>
</dbReference>
<dbReference type="EMBL" id="AFOY02000015">
    <property type="protein sequence ID" value="EXF93426.1"/>
    <property type="molecule type" value="Genomic_DNA"/>
</dbReference>
<dbReference type="Gene3D" id="2.40.110.10">
    <property type="entry name" value="Butyryl-CoA Dehydrogenase, subunit A, domain 2"/>
    <property type="match status" value="1"/>
</dbReference>
<dbReference type="AlphaFoldDB" id="A0A010RLJ1"/>
<dbReference type="GO" id="GO:0003995">
    <property type="term" value="F:acyl-CoA dehydrogenase activity"/>
    <property type="evidence" value="ECO:0007669"/>
    <property type="project" value="TreeGrafter"/>
</dbReference>
<dbReference type="eggNOG" id="COG1960">
    <property type="taxonomic scope" value="Bacteria"/>
</dbReference>
<comment type="caution">
    <text evidence="8">The sequence shown here is derived from an EMBL/GenBank/DDBJ whole genome shotgun (WGS) entry which is preliminary data.</text>
</comment>
<dbReference type="InterPro" id="IPR013786">
    <property type="entry name" value="AcylCoA_DH/ox_N"/>
</dbReference>
<sequence>MDFELTEDQRAIAQMAGSVFTDYCTDERLRYDDMNGEPFMQSLWSLCVETGLHALAIPEAQDGSGLGMTELMLVLEAQGRALGQVPLWRHQLAAATLAQFVDEALMPWASNAAKAQTLLTLAIEALSSAHGIQLKARRTGNGWTLSGRVAAVSLAEQSQAALLPVVAEGESRLLLVELTAAGISHVPGVMTHGEAIADLHFAEVAIEAEQMLPAAALSWLEPRATAALASLQLGVSAEQIRRTVEYVTERKQFERSIGSFQAVQMSMANAHVALEALRSALWQLCYRLDAGLPAPSEALATAWLACEAGHLIGHNAQHVHGGIGVDLTYPMHRFLYWSRALGSALGGSAASLERLGDWLSDNDKLGWKYDLEEHQAL</sequence>
<dbReference type="RefSeq" id="WP_019690323.1">
    <property type="nucleotide sequence ID" value="NZ_AFOY02000015.1"/>
</dbReference>
<feature type="domain" description="Acyl-CoA dehydrogenase/oxidase C-terminal" evidence="6">
    <location>
        <begin position="227"/>
        <end position="352"/>
    </location>
</feature>
<evidence type="ECO:0000256" key="2">
    <source>
        <dbReference type="ARBA" id="ARBA00009347"/>
    </source>
</evidence>
<dbReference type="InterPro" id="IPR009100">
    <property type="entry name" value="AcylCoA_DH/oxidase_NM_dom_sf"/>
</dbReference>